<dbReference type="Pfam" id="PF02196">
    <property type="entry name" value="RBD"/>
    <property type="match status" value="1"/>
</dbReference>
<name>A0A0P4WJU8_SCYOL</name>
<dbReference type="InterPro" id="IPR051681">
    <property type="entry name" value="Ser/Thr_Kinases-Pseudokinases"/>
</dbReference>
<evidence type="ECO:0000256" key="10">
    <source>
        <dbReference type="PROSITE-ProRule" id="PRU10141"/>
    </source>
</evidence>
<reference evidence="15" key="1">
    <citation type="submission" date="2015-09" db="EMBL/GenBank/DDBJ databases">
        <title>Scylla olivacea transcriptome.</title>
        <authorList>
            <person name="Ikhwanuddin M."/>
        </authorList>
    </citation>
    <scope>NUCLEOTIDE SEQUENCE</scope>
</reference>
<dbReference type="InterPro" id="IPR029071">
    <property type="entry name" value="Ubiquitin-like_domsf"/>
</dbReference>
<dbReference type="SUPFAM" id="SSF54236">
    <property type="entry name" value="Ubiquitin-like"/>
    <property type="match status" value="1"/>
</dbReference>
<feature type="compositionally biased region" description="Basic and acidic residues" evidence="11">
    <location>
        <begin position="17"/>
        <end position="27"/>
    </location>
</feature>
<dbReference type="InterPro" id="IPR017441">
    <property type="entry name" value="Protein_kinase_ATP_BS"/>
</dbReference>
<accession>A0A0P4WJU8</accession>
<dbReference type="SUPFAM" id="SSF57889">
    <property type="entry name" value="Cysteine-rich domain"/>
    <property type="match status" value="1"/>
</dbReference>
<evidence type="ECO:0000256" key="3">
    <source>
        <dbReference type="ARBA" id="ARBA00022527"/>
    </source>
</evidence>
<keyword evidence="3" id="KW-0723">Serine/threonine-protein kinase</keyword>
<dbReference type="PROSITE" id="PS00108">
    <property type="entry name" value="PROTEIN_KINASE_ST"/>
    <property type="match status" value="1"/>
</dbReference>
<evidence type="ECO:0000256" key="2">
    <source>
        <dbReference type="ARBA" id="ARBA00012513"/>
    </source>
</evidence>
<dbReference type="InterPro" id="IPR008271">
    <property type="entry name" value="Ser/Thr_kinase_AS"/>
</dbReference>
<evidence type="ECO:0000313" key="15">
    <source>
        <dbReference type="EMBL" id="JAI66441.1"/>
    </source>
</evidence>
<dbReference type="EMBL" id="GDRN01050821">
    <property type="protein sequence ID" value="JAI66441.1"/>
    <property type="molecule type" value="Transcribed_RNA"/>
</dbReference>
<dbReference type="CDD" id="cd01816">
    <property type="entry name" value="RBD_RAF"/>
    <property type="match status" value="1"/>
</dbReference>
<dbReference type="PROSITE" id="PS50081">
    <property type="entry name" value="ZF_DAG_PE_2"/>
    <property type="match status" value="1"/>
</dbReference>
<keyword evidence="9 10" id="KW-0067">ATP-binding</keyword>
<dbReference type="SMART" id="SM00109">
    <property type="entry name" value="C1"/>
    <property type="match status" value="1"/>
</dbReference>
<feature type="domain" description="Phorbol-ester/DAG-type" evidence="13">
    <location>
        <begin position="232"/>
        <end position="278"/>
    </location>
</feature>
<dbReference type="PANTHER" id="PTHR44329:SF262">
    <property type="entry name" value="RAF HOMOLOG SERINE_THREONINE-PROTEIN KINASE RAF"/>
    <property type="match status" value="1"/>
</dbReference>
<evidence type="ECO:0000256" key="4">
    <source>
        <dbReference type="ARBA" id="ARBA00022679"/>
    </source>
</evidence>
<dbReference type="Gene3D" id="3.30.200.20">
    <property type="entry name" value="Phosphorylase Kinase, domain 1"/>
    <property type="match status" value="1"/>
</dbReference>
<feature type="region of interest" description="Disordered" evidence="11">
    <location>
        <begin position="346"/>
        <end position="371"/>
    </location>
</feature>
<organism evidence="15">
    <name type="scientific">Scylla olivacea</name>
    <name type="common">Orange mud crab</name>
    <name type="synonym">Cancer olivacea</name>
    <dbReference type="NCBI Taxonomy" id="85551"/>
    <lineage>
        <taxon>Eukaryota</taxon>
        <taxon>Metazoa</taxon>
        <taxon>Ecdysozoa</taxon>
        <taxon>Arthropoda</taxon>
        <taxon>Crustacea</taxon>
        <taxon>Multicrustacea</taxon>
        <taxon>Malacostraca</taxon>
        <taxon>Eumalacostraca</taxon>
        <taxon>Eucarida</taxon>
        <taxon>Decapoda</taxon>
        <taxon>Pleocyemata</taxon>
        <taxon>Brachyura</taxon>
        <taxon>Eubrachyura</taxon>
        <taxon>Portunoidea</taxon>
        <taxon>Portunidae</taxon>
        <taxon>Portuninae</taxon>
        <taxon>Scylla</taxon>
    </lineage>
</organism>
<dbReference type="Pfam" id="PF00130">
    <property type="entry name" value="C1_1"/>
    <property type="match status" value="1"/>
</dbReference>
<dbReference type="GO" id="GO:0046872">
    <property type="term" value="F:metal ion binding"/>
    <property type="evidence" value="ECO:0007669"/>
    <property type="project" value="UniProtKB-KW"/>
</dbReference>
<dbReference type="SMART" id="SM00220">
    <property type="entry name" value="S_TKc"/>
    <property type="match status" value="1"/>
</dbReference>
<evidence type="ECO:0000256" key="5">
    <source>
        <dbReference type="ARBA" id="ARBA00022723"/>
    </source>
</evidence>
<dbReference type="Gene3D" id="3.10.20.90">
    <property type="entry name" value="Phosphatidylinositol 3-kinase Catalytic Subunit, Chain A, domain 1"/>
    <property type="match status" value="1"/>
</dbReference>
<evidence type="ECO:0000256" key="11">
    <source>
        <dbReference type="SAM" id="MobiDB-lite"/>
    </source>
</evidence>
<dbReference type="InterPro" id="IPR011009">
    <property type="entry name" value="Kinase-like_dom_sf"/>
</dbReference>
<dbReference type="InterPro" id="IPR046349">
    <property type="entry name" value="C1-like_sf"/>
</dbReference>
<dbReference type="InterPro" id="IPR003116">
    <property type="entry name" value="RBD_dom"/>
</dbReference>
<dbReference type="GO" id="GO:0006950">
    <property type="term" value="P:response to stress"/>
    <property type="evidence" value="ECO:0007669"/>
    <property type="project" value="UniProtKB-ARBA"/>
</dbReference>
<feature type="binding site" evidence="10">
    <location>
        <position position="544"/>
    </location>
    <ligand>
        <name>ATP</name>
        <dbReference type="ChEBI" id="CHEBI:30616"/>
    </ligand>
</feature>
<dbReference type="CDD" id="cd20811">
    <property type="entry name" value="C1_Raf"/>
    <property type="match status" value="1"/>
</dbReference>
<sequence>MAGVGEQGSDSPSPVHTPDRFEEGSEREDLVKELDNIQNIIHLTKEYIDDLNSRFAGFQHPPSLYLTEYTELTGKLHRFEAKEQEILEQLSLSAPIEHPTQANGCHDDHSEAHHPPSEDTDSGFHAPSQSTSSNGVCEEVTRSTPQSPLRSVVRAHLPNKQRTTVPVQPGRTLKDALAKALNLRKLSPDVCIVYRKTNPKVRMSWDSDIALLEGEEIVVEVLEKFPVTTSISHNFIRRTFFSLAFCDNCRRLLFHGFVCRTCGYRFHQRCSVGVPTLCQQDQRITNNIYQHLLASHSDNPAGILASTGYGVNPSSHSNLMSSYGSPYGMHYIVGYRGQYPGHYTGGGAAGQVPPPVPRPTPAPLAPRDRSSSAPNVCINLVNSNIPSDAASLAEFAHRMGRNYNPTSPDVHFFGSSTFYNMHDESRVAWSPLYHNANLAMHPTGYPGTGVLAPPPPTSPTSSPTRPVQGSHSAQASPTNTLKAVRPRARSADESVSGKKVRQSSKDTVEDWEIPVDEILIGPRIGSGSFGTVYRGHWHGPVAVKTLNVRDPTPAQYSAFKNEVSVLKKTRHVNILLFMGCVKTQQLAIVTQWCEGSSLYKHLHVQETKFELMRITDIARQTSQGMDYLHAKNIIHRDLKSNNIFLHDDYTVKIGDFGLATVKGGRWIQESQGGRQIQQPSGSILWMAPEVIRMQDENPYTSQSDVYAFGIVLYELFSGCLPYFHINNKDQILFMVGRGYLRPDTTYLRSDMPKPIRRLYEDCIKYNRDDRPLFPQILANIESLVRSLPKIHRSASEPTLTRTQLNTDDMMYLCASPKTPINSGAFLFSTAGNI</sequence>
<dbReference type="PROSITE" id="PS00479">
    <property type="entry name" value="ZF_DAG_PE_1"/>
    <property type="match status" value="1"/>
</dbReference>
<feature type="compositionally biased region" description="Polar residues" evidence="11">
    <location>
        <begin position="465"/>
        <end position="481"/>
    </location>
</feature>
<keyword evidence="8" id="KW-0862">Zinc</keyword>
<dbReference type="InterPro" id="IPR002219">
    <property type="entry name" value="PKC_DAG/PE"/>
</dbReference>
<keyword evidence="5" id="KW-0479">Metal-binding</keyword>
<dbReference type="GO" id="GO:0005524">
    <property type="term" value="F:ATP binding"/>
    <property type="evidence" value="ECO:0007669"/>
    <property type="project" value="UniProtKB-UniRule"/>
</dbReference>
<dbReference type="PROSITE" id="PS50898">
    <property type="entry name" value="RBD"/>
    <property type="match status" value="1"/>
</dbReference>
<evidence type="ECO:0000259" key="13">
    <source>
        <dbReference type="PROSITE" id="PS50081"/>
    </source>
</evidence>
<feature type="domain" description="RBD" evidence="14">
    <location>
        <begin position="151"/>
        <end position="222"/>
    </location>
</feature>
<dbReference type="SMART" id="SM00455">
    <property type="entry name" value="RBD"/>
    <property type="match status" value="1"/>
</dbReference>
<dbReference type="InterPro" id="IPR000719">
    <property type="entry name" value="Prot_kinase_dom"/>
</dbReference>
<comment type="similarity">
    <text evidence="1">Belongs to the protein kinase superfamily. TKL Ser/Thr protein kinase family. RAF subfamily.</text>
</comment>
<dbReference type="GO" id="GO:0004709">
    <property type="term" value="F:MAP kinase kinase kinase activity"/>
    <property type="evidence" value="ECO:0007669"/>
    <property type="project" value="TreeGrafter"/>
</dbReference>
<evidence type="ECO:0000256" key="7">
    <source>
        <dbReference type="ARBA" id="ARBA00022777"/>
    </source>
</evidence>
<keyword evidence="7" id="KW-0418">Kinase</keyword>
<protein>
    <recommendedName>
        <fullName evidence="2">non-specific serine/threonine protein kinase</fullName>
        <ecNumber evidence="2">2.7.11.1</ecNumber>
    </recommendedName>
</protein>
<feature type="compositionally biased region" description="Basic and acidic residues" evidence="11">
    <location>
        <begin position="105"/>
        <end position="117"/>
    </location>
</feature>
<dbReference type="CDD" id="cd14062">
    <property type="entry name" value="STKc_Raf"/>
    <property type="match status" value="1"/>
</dbReference>
<evidence type="ECO:0000259" key="12">
    <source>
        <dbReference type="PROSITE" id="PS50011"/>
    </source>
</evidence>
<dbReference type="Gene3D" id="1.10.510.10">
    <property type="entry name" value="Transferase(Phosphotransferase) domain 1"/>
    <property type="match status" value="1"/>
</dbReference>
<proteinExistence type="inferred from homology"/>
<dbReference type="PANTHER" id="PTHR44329">
    <property type="entry name" value="SERINE/THREONINE-PROTEIN KINASE TNNI3K-RELATED"/>
    <property type="match status" value="1"/>
</dbReference>
<dbReference type="AlphaFoldDB" id="A0A0P4WJU8"/>
<evidence type="ECO:0000259" key="14">
    <source>
        <dbReference type="PROSITE" id="PS50898"/>
    </source>
</evidence>
<dbReference type="EC" id="2.7.11.1" evidence="2"/>
<feature type="compositionally biased region" description="Pro residues" evidence="11">
    <location>
        <begin position="352"/>
        <end position="364"/>
    </location>
</feature>
<evidence type="ECO:0000256" key="1">
    <source>
        <dbReference type="ARBA" id="ARBA00010507"/>
    </source>
</evidence>
<evidence type="ECO:0000256" key="6">
    <source>
        <dbReference type="ARBA" id="ARBA00022741"/>
    </source>
</evidence>
<dbReference type="SUPFAM" id="SSF56112">
    <property type="entry name" value="Protein kinase-like (PK-like)"/>
    <property type="match status" value="1"/>
</dbReference>
<dbReference type="PROSITE" id="PS00107">
    <property type="entry name" value="PROTEIN_KINASE_ATP"/>
    <property type="match status" value="1"/>
</dbReference>
<evidence type="ECO:0000256" key="9">
    <source>
        <dbReference type="ARBA" id="ARBA00022840"/>
    </source>
</evidence>
<evidence type="ECO:0000256" key="8">
    <source>
        <dbReference type="ARBA" id="ARBA00022833"/>
    </source>
</evidence>
<dbReference type="PROSITE" id="PS50011">
    <property type="entry name" value="PROTEIN_KINASE_DOM"/>
    <property type="match status" value="1"/>
</dbReference>
<feature type="domain" description="Protein kinase" evidence="12">
    <location>
        <begin position="518"/>
        <end position="784"/>
    </location>
</feature>
<dbReference type="InterPro" id="IPR001245">
    <property type="entry name" value="Ser-Thr/Tyr_kinase_cat_dom"/>
</dbReference>
<feature type="region of interest" description="Disordered" evidence="11">
    <location>
        <begin position="451"/>
        <end position="504"/>
    </location>
</feature>
<dbReference type="FunFam" id="3.30.200.20:FF:000024">
    <property type="entry name" value="B-Raf proto-oncogene serine/threonine-protein kinase"/>
    <property type="match status" value="1"/>
</dbReference>
<feature type="region of interest" description="Disordered" evidence="11">
    <location>
        <begin position="1"/>
        <end position="27"/>
    </location>
</feature>
<keyword evidence="4" id="KW-0808">Transferase</keyword>
<keyword evidence="6 10" id="KW-0547">Nucleotide-binding</keyword>
<dbReference type="Gene3D" id="3.30.60.20">
    <property type="match status" value="1"/>
</dbReference>
<dbReference type="FunFam" id="1.10.510.10:FF:000036">
    <property type="entry name" value="RAF proto-oncogene serine/threonine-protein kinase"/>
    <property type="match status" value="1"/>
</dbReference>
<feature type="region of interest" description="Disordered" evidence="11">
    <location>
        <begin position="98"/>
        <end position="151"/>
    </location>
</feature>
<dbReference type="Pfam" id="PF07714">
    <property type="entry name" value="PK_Tyr_Ser-Thr"/>
    <property type="match status" value="1"/>
</dbReference>